<comment type="caution">
    <text evidence="9">The sequence shown here is derived from an EMBL/GenBank/DDBJ whole genome shotgun (WGS) entry which is preliminary data.</text>
</comment>
<dbReference type="InterPro" id="IPR051677">
    <property type="entry name" value="AfsR-DnrI-RedD_regulator"/>
</dbReference>
<gene>
    <name evidence="9" type="ORF">ACI2L5_05855</name>
</gene>
<evidence type="ECO:0000313" key="9">
    <source>
        <dbReference type="EMBL" id="MFK4264449.1"/>
    </source>
</evidence>
<dbReference type="PANTHER" id="PTHR35807">
    <property type="entry name" value="TRANSCRIPTIONAL REGULATOR REDD-RELATED"/>
    <property type="match status" value="1"/>
</dbReference>
<dbReference type="SMART" id="SM01043">
    <property type="entry name" value="BTAD"/>
    <property type="match status" value="1"/>
</dbReference>
<keyword evidence="5" id="KW-0804">Transcription</keyword>
<keyword evidence="4" id="KW-0238">DNA-binding</keyword>
<comment type="similarity">
    <text evidence="1">Belongs to the AfsR/DnrI/RedD regulatory family.</text>
</comment>
<feature type="domain" description="Bacterial transcriptional activator" evidence="8">
    <location>
        <begin position="108"/>
        <end position="253"/>
    </location>
</feature>
<dbReference type="InterPro" id="IPR011990">
    <property type="entry name" value="TPR-like_helical_dom_sf"/>
</dbReference>
<dbReference type="InterPro" id="IPR036388">
    <property type="entry name" value="WH-like_DNA-bd_sf"/>
</dbReference>
<evidence type="ECO:0000259" key="8">
    <source>
        <dbReference type="SMART" id="SM01043"/>
    </source>
</evidence>
<dbReference type="SUPFAM" id="SSF52540">
    <property type="entry name" value="P-loop containing nucleoside triphosphate hydrolases"/>
    <property type="match status" value="1"/>
</dbReference>
<accession>A0ABW8LF85</accession>
<dbReference type="Pfam" id="PF00486">
    <property type="entry name" value="Trans_reg_C"/>
    <property type="match status" value="1"/>
</dbReference>
<dbReference type="Gene3D" id="1.10.10.10">
    <property type="entry name" value="Winged helix-like DNA-binding domain superfamily/Winged helix DNA-binding domain"/>
    <property type="match status" value="1"/>
</dbReference>
<evidence type="ECO:0000256" key="4">
    <source>
        <dbReference type="ARBA" id="ARBA00023125"/>
    </source>
</evidence>
<dbReference type="CDD" id="cd15831">
    <property type="entry name" value="BTAD"/>
    <property type="match status" value="1"/>
</dbReference>
<dbReference type="Gene3D" id="1.25.40.10">
    <property type="entry name" value="Tetratricopeptide repeat domain"/>
    <property type="match status" value="1"/>
</dbReference>
<protein>
    <submittedName>
        <fullName evidence="9">BTAD domain-containing putative transcriptional regulator</fullName>
    </submittedName>
</protein>
<sequence>MDPRHSHATWYGLLGPVEVLRGDTALDLGPRQRRVLLTRLLIEDGRPVSTGELCRDLWQGSQPAGAVASVRAHVSRLRSVLDPVRHGRSRLLVNGPGGYALRVPREARDTTRFEESVAQARDSMRRGQLETAREELRGALGLWRGEALGDAADHAFAIREKARLNAARQDAEELWATILIKQGDLERAIGAAEGLTLSAPLREASWALLMRALYGAGRSVEAVRQYERFRTMLATELGLHPGPGIRDLHTAILRHDTEVLGDPRPSRSAVVLSDGPDPTTVPLVGRGEETGRLTALLRAAAAGRTQWAVVSGEPGSGKSRLLDEVASRATAADFTVARASGGQALSESHGISLVCPATQLLDALRPEGADTRPDGTGDKERLAALARELHRGPTLCVIDDLDWASPDFHSLLRQLAALVREAPVAVVCALRNADDPAASGLLADLARYGATRLQLDPLSIADVAELLTARGESASPQEAAALHRRSEGNPFTLGELLKLPPDRRVGPAARVPAAVSSVVHARLAELTAPARTMLTYAAADGTRLDIGLLADVQGMPRERLLPLIDAAVTARVLVWDADPDEHGSGRYRFPELPREIVLGTLTPSSRQLLHASLARALADRPGADPERIAGQLRAAGPMAPEAFDPVGHPAPEQGL</sequence>
<feature type="region of interest" description="Disordered" evidence="6">
    <location>
        <begin position="635"/>
        <end position="655"/>
    </location>
</feature>
<evidence type="ECO:0000259" key="7">
    <source>
        <dbReference type="SMART" id="SM00862"/>
    </source>
</evidence>
<dbReference type="PANTHER" id="PTHR35807:SF1">
    <property type="entry name" value="TRANSCRIPTIONAL REGULATOR REDD"/>
    <property type="match status" value="1"/>
</dbReference>
<dbReference type="Gene3D" id="3.40.50.300">
    <property type="entry name" value="P-loop containing nucleotide triphosphate hydrolases"/>
    <property type="match status" value="1"/>
</dbReference>
<feature type="domain" description="OmpR/PhoB-type" evidence="7">
    <location>
        <begin position="23"/>
        <end position="101"/>
    </location>
</feature>
<reference evidence="9 10" key="1">
    <citation type="submission" date="2024-11" db="EMBL/GenBank/DDBJ databases">
        <title>The Natural Products Discovery Center: Release of the First 8490 Sequenced Strains for Exploring Actinobacteria Biosynthetic Diversity.</title>
        <authorList>
            <person name="Kalkreuter E."/>
            <person name="Kautsar S.A."/>
            <person name="Yang D."/>
            <person name="Bader C.D."/>
            <person name="Teijaro C.N."/>
            <person name="Fluegel L."/>
            <person name="Davis C.M."/>
            <person name="Simpson J.R."/>
            <person name="Lauterbach L."/>
            <person name="Steele A.D."/>
            <person name="Gui C."/>
            <person name="Meng S."/>
            <person name="Li G."/>
            <person name="Viehrig K."/>
            <person name="Ye F."/>
            <person name="Su P."/>
            <person name="Kiefer A.F."/>
            <person name="Nichols A."/>
            <person name="Cepeda A.J."/>
            <person name="Yan W."/>
            <person name="Fan B."/>
            <person name="Jiang Y."/>
            <person name="Adhikari A."/>
            <person name="Zheng C.-J."/>
            <person name="Schuster L."/>
            <person name="Cowan T.M."/>
            <person name="Smanski M.J."/>
            <person name="Chevrette M.G."/>
            <person name="De Carvalho L.P.S."/>
            <person name="Shen B."/>
        </authorList>
    </citation>
    <scope>NUCLEOTIDE SEQUENCE [LARGE SCALE GENOMIC DNA]</scope>
    <source>
        <strain evidence="9 10">NPDC020863</strain>
    </source>
</reference>
<dbReference type="InterPro" id="IPR001867">
    <property type="entry name" value="OmpR/PhoB-type_DNA-bd"/>
</dbReference>
<keyword evidence="2" id="KW-0902">Two-component regulatory system</keyword>
<dbReference type="RefSeq" id="WP_358632813.1">
    <property type="nucleotide sequence ID" value="NZ_JBFAEV010000004.1"/>
</dbReference>
<dbReference type="SUPFAM" id="SSF46894">
    <property type="entry name" value="C-terminal effector domain of the bipartite response regulators"/>
    <property type="match status" value="1"/>
</dbReference>
<dbReference type="InterPro" id="IPR016032">
    <property type="entry name" value="Sig_transdc_resp-reg_C-effctor"/>
</dbReference>
<evidence type="ECO:0000256" key="1">
    <source>
        <dbReference type="ARBA" id="ARBA00005820"/>
    </source>
</evidence>
<name>A0ABW8LF85_9ACTN</name>
<proteinExistence type="inferred from homology"/>
<dbReference type="InterPro" id="IPR027417">
    <property type="entry name" value="P-loop_NTPase"/>
</dbReference>
<dbReference type="SMART" id="SM00862">
    <property type="entry name" value="Trans_reg_C"/>
    <property type="match status" value="1"/>
</dbReference>
<dbReference type="InterPro" id="IPR041664">
    <property type="entry name" value="AAA_16"/>
</dbReference>
<keyword evidence="3" id="KW-0805">Transcription regulation</keyword>
<evidence type="ECO:0000256" key="5">
    <source>
        <dbReference type="ARBA" id="ARBA00023163"/>
    </source>
</evidence>
<organism evidence="9 10">
    <name type="scientific">Streptomyces milbemycinicus</name>
    <dbReference type="NCBI Taxonomy" id="476552"/>
    <lineage>
        <taxon>Bacteria</taxon>
        <taxon>Bacillati</taxon>
        <taxon>Actinomycetota</taxon>
        <taxon>Actinomycetes</taxon>
        <taxon>Kitasatosporales</taxon>
        <taxon>Streptomycetaceae</taxon>
        <taxon>Streptomyces</taxon>
    </lineage>
</organism>
<dbReference type="SUPFAM" id="SSF48452">
    <property type="entry name" value="TPR-like"/>
    <property type="match status" value="1"/>
</dbReference>
<dbReference type="EMBL" id="JBJDQH010000002">
    <property type="protein sequence ID" value="MFK4264449.1"/>
    <property type="molecule type" value="Genomic_DNA"/>
</dbReference>
<evidence type="ECO:0000256" key="2">
    <source>
        <dbReference type="ARBA" id="ARBA00023012"/>
    </source>
</evidence>
<evidence type="ECO:0000256" key="3">
    <source>
        <dbReference type="ARBA" id="ARBA00023015"/>
    </source>
</evidence>
<keyword evidence="10" id="KW-1185">Reference proteome</keyword>
<evidence type="ECO:0000313" key="10">
    <source>
        <dbReference type="Proteomes" id="UP001620295"/>
    </source>
</evidence>
<evidence type="ECO:0000256" key="6">
    <source>
        <dbReference type="SAM" id="MobiDB-lite"/>
    </source>
</evidence>
<dbReference type="Pfam" id="PF03704">
    <property type="entry name" value="BTAD"/>
    <property type="match status" value="1"/>
</dbReference>
<dbReference type="Pfam" id="PF13191">
    <property type="entry name" value="AAA_16"/>
    <property type="match status" value="1"/>
</dbReference>
<dbReference type="InterPro" id="IPR005158">
    <property type="entry name" value="BTAD"/>
</dbReference>
<dbReference type="Proteomes" id="UP001620295">
    <property type="component" value="Unassembled WGS sequence"/>
</dbReference>